<organism evidence="1 2">
    <name type="scientific">Platysternon megacephalum</name>
    <name type="common">big-headed turtle</name>
    <dbReference type="NCBI Taxonomy" id="55544"/>
    <lineage>
        <taxon>Eukaryota</taxon>
        <taxon>Metazoa</taxon>
        <taxon>Chordata</taxon>
        <taxon>Craniata</taxon>
        <taxon>Vertebrata</taxon>
        <taxon>Euteleostomi</taxon>
        <taxon>Archelosauria</taxon>
        <taxon>Testudinata</taxon>
        <taxon>Testudines</taxon>
        <taxon>Cryptodira</taxon>
        <taxon>Durocryptodira</taxon>
        <taxon>Testudinoidea</taxon>
        <taxon>Platysternidae</taxon>
        <taxon>Platysternon</taxon>
    </lineage>
</organism>
<reference evidence="1 2" key="2">
    <citation type="submission" date="2019-04" db="EMBL/GenBank/DDBJ databases">
        <title>The genome sequence of big-headed turtle.</title>
        <authorList>
            <person name="Gong S."/>
        </authorList>
    </citation>
    <scope>NUCLEOTIDE SEQUENCE [LARGE SCALE GENOMIC DNA]</scope>
    <source>
        <strain evidence="1">DO16091913</strain>
        <tissue evidence="1">Muscle</tissue>
    </source>
</reference>
<dbReference type="AlphaFoldDB" id="A0A4D9DD76"/>
<evidence type="ECO:0000313" key="2">
    <source>
        <dbReference type="Proteomes" id="UP000297703"/>
    </source>
</evidence>
<keyword evidence="2" id="KW-1185">Reference proteome</keyword>
<name>A0A4D9DD76_9SAUR</name>
<gene>
    <name evidence="1" type="ORF">DR999_PMT23205</name>
</gene>
<comment type="caution">
    <text evidence="1">The sequence shown here is derived from an EMBL/GenBank/DDBJ whole genome shotgun (WGS) entry which is preliminary data.</text>
</comment>
<reference evidence="1 2" key="1">
    <citation type="submission" date="2019-04" db="EMBL/GenBank/DDBJ databases">
        <title>Draft genome of the big-headed turtle Platysternon megacephalum.</title>
        <authorList>
            <person name="Gong S."/>
        </authorList>
    </citation>
    <scope>NUCLEOTIDE SEQUENCE [LARGE SCALE GENOMIC DNA]</scope>
    <source>
        <strain evidence="1">DO16091913</strain>
        <tissue evidence="1">Muscle</tissue>
    </source>
</reference>
<sequence>MQQIRMEMIHGPTSPSVLVLKHEARLHWIITAGVNSSEIKKAKFSNTIVAWMKIHNSCTFYPPFKCLSPSPTFYLAPMNSAFLPWCNSERKLQKGRKRSKKYTCSQEICTLSKEPKQGKLIIF</sequence>
<protein>
    <submittedName>
        <fullName evidence="1">Tryptophanyl-tRNA synthetase</fullName>
    </submittedName>
</protein>
<keyword evidence="1" id="KW-0030">Aminoacyl-tRNA synthetase</keyword>
<dbReference type="Proteomes" id="UP000297703">
    <property type="component" value="Unassembled WGS sequence"/>
</dbReference>
<evidence type="ECO:0000313" key="1">
    <source>
        <dbReference type="EMBL" id="TFJ95290.1"/>
    </source>
</evidence>
<keyword evidence="1" id="KW-0436">Ligase</keyword>
<accession>A0A4D9DD76</accession>
<proteinExistence type="predicted"/>
<dbReference type="GO" id="GO:0004812">
    <property type="term" value="F:aminoacyl-tRNA ligase activity"/>
    <property type="evidence" value="ECO:0007669"/>
    <property type="project" value="UniProtKB-KW"/>
</dbReference>
<dbReference type="EMBL" id="QXTE01010061">
    <property type="protein sequence ID" value="TFJ95290.1"/>
    <property type="molecule type" value="Genomic_DNA"/>
</dbReference>